<proteinExistence type="predicted"/>
<organism evidence="1 2">
    <name type="scientific">Cetraspora pellucida</name>
    <dbReference type="NCBI Taxonomy" id="1433469"/>
    <lineage>
        <taxon>Eukaryota</taxon>
        <taxon>Fungi</taxon>
        <taxon>Fungi incertae sedis</taxon>
        <taxon>Mucoromycota</taxon>
        <taxon>Glomeromycotina</taxon>
        <taxon>Glomeromycetes</taxon>
        <taxon>Diversisporales</taxon>
        <taxon>Gigasporaceae</taxon>
        <taxon>Cetraspora</taxon>
    </lineage>
</organism>
<feature type="non-terminal residue" evidence="1">
    <location>
        <position position="119"/>
    </location>
</feature>
<dbReference type="EMBL" id="CAJVPW010010150">
    <property type="protein sequence ID" value="CAG8612486.1"/>
    <property type="molecule type" value="Genomic_DNA"/>
</dbReference>
<keyword evidence="2" id="KW-1185">Reference proteome</keyword>
<name>A0ACA9MUJ3_9GLOM</name>
<gene>
    <name evidence="1" type="ORF">SPELUC_LOCUS7550</name>
</gene>
<protein>
    <submittedName>
        <fullName evidence="1">17636_t:CDS:1</fullName>
    </submittedName>
</protein>
<reference evidence="1" key="1">
    <citation type="submission" date="2021-06" db="EMBL/GenBank/DDBJ databases">
        <authorList>
            <person name="Kallberg Y."/>
            <person name="Tangrot J."/>
            <person name="Rosling A."/>
        </authorList>
    </citation>
    <scope>NUCLEOTIDE SEQUENCE</scope>
    <source>
        <strain evidence="1">28 12/20/2015</strain>
    </source>
</reference>
<accession>A0ACA9MUJ3</accession>
<evidence type="ECO:0000313" key="1">
    <source>
        <dbReference type="EMBL" id="CAG8612486.1"/>
    </source>
</evidence>
<sequence>MFTTNKARLCCAHLANCEAFKVKYMNEKVAELLSQLVSEDFHKNDDEEKTISESSSSTNYYNGHPMSHKDKAQFEHLLLQMIIFNRLSFAYIENEDTQAVFEFVYPKITLPSRKTIGEQ</sequence>
<dbReference type="Proteomes" id="UP000789366">
    <property type="component" value="Unassembled WGS sequence"/>
</dbReference>
<evidence type="ECO:0000313" key="2">
    <source>
        <dbReference type="Proteomes" id="UP000789366"/>
    </source>
</evidence>
<comment type="caution">
    <text evidence="1">The sequence shown here is derived from an EMBL/GenBank/DDBJ whole genome shotgun (WGS) entry which is preliminary data.</text>
</comment>